<evidence type="ECO:0000313" key="2">
    <source>
        <dbReference type="Proteomes" id="UP000692954"/>
    </source>
</evidence>
<dbReference type="OrthoDB" id="296265at2759"/>
<proteinExistence type="predicted"/>
<protein>
    <submittedName>
        <fullName evidence="1">Uncharacterized protein</fullName>
    </submittedName>
</protein>
<dbReference type="AlphaFoldDB" id="A0A8S1N6A5"/>
<comment type="caution">
    <text evidence="1">The sequence shown here is derived from an EMBL/GenBank/DDBJ whole genome shotgun (WGS) entry which is preliminary data.</text>
</comment>
<name>A0A8S1N6A5_9CILI</name>
<evidence type="ECO:0000313" key="1">
    <source>
        <dbReference type="EMBL" id="CAD8082594.1"/>
    </source>
</evidence>
<dbReference type="Proteomes" id="UP000692954">
    <property type="component" value="Unassembled WGS sequence"/>
</dbReference>
<dbReference type="EMBL" id="CAJJDN010000043">
    <property type="protein sequence ID" value="CAD8082594.1"/>
    <property type="molecule type" value="Genomic_DNA"/>
</dbReference>
<organism evidence="1 2">
    <name type="scientific">Paramecium sonneborni</name>
    <dbReference type="NCBI Taxonomy" id="65129"/>
    <lineage>
        <taxon>Eukaryota</taxon>
        <taxon>Sar</taxon>
        <taxon>Alveolata</taxon>
        <taxon>Ciliophora</taxon>
        <taxon>Intramacronucleata</taxon>
        <taxon>Oligohymenophorea</taxon>
        <taxon>Peniculida</taxon>
        <taxon>Parameciidae</taxon>
        <taxon>Paramecium</taxon>
    </lineage>
</organism>
<reference evidence="1" key="1">
    <citation type="submission" date="2021-01" db="EMBL/GenBank/DDBJ databases">
        <authorList>
            <consortium name="Genoscope - CEA"/>
            <person name="William W."/>
        </authorList>
    </citation>
    <scope>NUCLEOTIDE SEQUENCE</scope>
</reference>
<sequence>MLTIIDNKNQSNRKMSAQLIIEEFVKSKENHQKQKSQEQILLNLPKKLFIHKQQFNDIQENLKNRKSKQTQEVRNRLFSPINSKILNPPKSKSIQEKKQETQIQIDLKSVIPQSSKTLIDWMQVIKNINCPKDPLKKWIRDIIIKNKIIQDYDFAILIRILMQLYKLKQATLVNLFSEIIEELEI</sequence>
<gene>
    <name evidence="1" type="ORF">PSON_ATCC_30995.1.T0430293</name>
</gene>
<keyword evidence="2" id="KW-1185">Reference proteome</keyword>
<accession>A0A8S1N6A5</accession>